<evidence type="ECO:0000256" key="8">
    <source>
        <dbReference type="ARBA" id="ARBA00022968"/>
    </source>
</evidence>
<evidence type="ECO:0000256" key="5">
    <source>
        <dbReference type="ARBA" id="ARBA00022723"/>
    </source>
</evidence>
<evidence type="ECO:0000256" key="3">
    <source>
        <dbReference type="ARBA" id="ARBA00022670"/>
    </source>
</evidence>
<dbReference type="FunFam" id="1.10.390.10:FF:000016">
    <property type="entry name" value="Glutamyl aminopeptidase"/>
    <property type="match status" value="1"/>
</dbReference>
<name>A0A091MZV6_9PASS</name>
<feature type="non-terminal residue" evidence="18">
    <location>
        <position position="460"/>
    </location>
</feature>
<dbReference type="InterPro" id="IPR014782">
    <property type="entry name" value="Peptidase_M1_dom"/>
</dbReference>
<dbReference type="PRINTS" id="PR00756">
    <property type="entry name" value="ALADIPTASE"/>
</dbReference>
<keyword evidence="5 14" id="KW-0479">Metal-binding</keyword>
<dbReference type="SUPFAM" id="SSF63737">
    <property type="entry name" value="Leukotriene A4 hydrolase N-terminal domain"/>
    <property type="match status" value="1"/>
</dbReference>
<keyword evidence="12" id="KW-0325">Glycoprotein</keyword>
<comment type="cofactor">
    <cofactor evidence="14">
        <name>Zn(2+)</name>
        <dbReference type="ChEBI" id="CHEBI:29105"/>
    </cofactor>
    <text evidence="14">Binds 1 zinc ion per subunit.</text>
</comment>
<dbReference type="InterPro" id="IPR027268">
    <property type="entry name" value="Peptidase_M4/M1_CTD_sf"/>
</dbReference>
<dbReference type="Pfam" id="PF17900">
    <property type="entry name" value="Peptidase_M1_N"/>
    <property type="match status" value="1"/>
</dbReference>
<dbReference type="Gene3D" id="2.60.40.1910">
    <property type="match status" value="1"/>
</dbReference>
<evidence type="ECO:0000313" key="19">
    <source>
        <dbReference type="Proteomes" id="UP000053537"/>
    </source>
</evidence>
<organism evidence="18 19">
    <name type="scientific">Acanthisitta chloris</name>
    <name type="common">rifleman</name>
    <dbReference type="NCBI Taxonomy" id="57068"/>
    <lineage>
        <taxon>Eukaryota</taxon>
        <taxon>Metazoa</taxon>
        <taxon>Chordata</taxon>
        <taxon>Craniata</taxon>
        <taxon>Vertebrata</taxon>
        <taxon>Euteleostomi</taxon>
        <taxon>Archelosauria</taxon>
        <taxon>Archosauria</taxon>
        <taxon>Dinosauria</taxon>
        <taxon>Saurischia</taxon>
        <taxon>Theropoda</taxon>
        <taxon>Coelurosauria</taxon>
        <taxon>Aves</taxon>
        <taxon>Neognathae</taxon>
        <taxon>Neoaves</taxon>
        <taxon>Telluraves</taxon>
        <taxon>Australaves</taxon>
        <taxon>Passeriformes</taxon>
        <taxon>Acanthisittidae</taxon>
        <taxon>Acanthisitta</taxon>
    </lineage>
</organism>
<dbReference type="GO" id="GO:0016020">
    <property type="term" value="C:membrane"/>
    <property type="evidence" value="ECO:0007669"/>
    <property type="project" value="UniProtKB-SubCell"/>
</dbReference>
<evidence type="ECO:0000256" key="13">
    <source>
        <dbReference type="PIRSR" id="PIRSR634016-1"/>
    </source>
</evidence>
<sequence length="460" mass="53238">MLIASQLEPTYARRVYPCFDEPAMKATFNIRIVHDPNYVALSNMPAIDVSEMKDENGSLWTVTTFNTSLKMSTYLTAFVICDFDYITRTTQGNEIRIWARKEAIKNGYLDYALNITGPIFAFLEDILNISYPLPKTDLVALPDFGAGAMENWGLMTFQESSLMHIPSDKFTSRKAMIALIVSHELGHQACEILRYFFFMFKWFGNLVTMKWWNDLWLNEGLASYFEYLGATFIEPRLSLDKIFYDHVVQRVLREDNEIGVRSLSESEDKIKGSFSLMSLFDSITYNKGASVTWMLSGFLTEKLFLKALTLYLKEFSFSNANQDDLWTHIQMVIDAQDEVQLPASVKQIMDSWTCQNGFPVLTLNVTTGTIRQEQFLNKKNEKSTDSYNNTWIIPISWMRNGSSQPLMWLDKSSKVFPEMEVFESEYDWILLNVNLSGYYRVNYDKLNLKRLALLLENDPK</sequence>
<keyword evidence="4" id="KW-0812">Transmembrane</keyword>
<keyword evidence="9" id="KW-1133">Transmembrane helix</keyword>
<dbReference type="GO" id="GO:0008270">
    <property type="term" value="F:zinc ion binding"/>
    <property type="evidence" value="ECO:0007669"/>
    <property type="project" value="InterPro"/>
</dbReference>
<dbReference type="Gene3D" id="2.60.40.1730">
    <property type="entry name" value="tricorn interacting facor f3 domain"/>
    <property type="match status" value="1"/>
</dbReference>
<evidence type="ECO:0000256" key="2">
    <source>
        <dbReference type="ARBA" id="ARBA00010136"/>
    </source>
</evidence>
<dbReference type="PANTHER" id="PTHR11533:SF31">
    <property type="entry name" value="AMINOPEPTIDASE Q"/>
    <property type="match status" value="1"/>
</dbReference>
<dbReference type="GO" id="GO:0006508">
    <property type="term" value="P:proteolysis"/>
    <property type="evidence" value="ECO:0007669"/>
    <property type="project" value="UniProtKB-KW"/>
</dbReference>
<evidence type="ECO:0000259" key="17">
    <source>
        <dbReference type="Pfam" id="PF17900"/>
    </source>
</evidence>
<dbReference type="Pfam" id="PF01433">
    <property type="entry name" value="Peptidase_M1"/>
    <property type="match status" value="1"/>
</dbReference>
<dbReference type="Proteomes" id="UP000053537">
    <property type="component" value="Unassembled WGS sequence"/>
</dbReference>
<dbReference type="EMBL" id="KK839420">
    <property type="protein sequence ID" value="KFP82197.1"/>
    <property type="molecule type" value="Genomic_DNA"/>
</dbReference>
<dbReference type="InterPro" id="IPR045357">
    <property type="entry name" value="Aminopeptidase_N-like_N"/>
</dbReference>
<dbReference type="SUPFAM" id="SSF55486">
    <property type="entry name" value="Metalloproteases ('zincins'), catalytic domain"/>
    <property type="match status" value="1"/>
</dbReference>
<evidence type="ECO:0000256" key="4">
    <source>
        <dbReference type="ARBA" id="ARBA00022692"/>
    </source>
</evidence>
<feature type="binding site" evidence="14">
    <location>
        <position position="219"/>
    </location>
    <ligand>
        <name>Zn(2+)</name>
        <dbReference type="ChEBI" id="CHEBI:29105"/>
        <note>catalytic</note>
    </ligand>
</feature>
<reference evidence="18 19" key="1">
    <citation type="submission" date="2014-04" db="EMBL/GenBank/DDBJ databases">
        <title>Genome evolution of avian class.</title>
        <authorList>
            <person name="Zhang G."/>
            <person name="Li C."/>
        </authorList>
    </citation>
    <scope>NUCLEOTIDE SEQUENCE [LARGE SCALE GENOMIC DNA]</scope>
    <source>
        <strain evidence="18">BGI_N310</strain>
    </source>
</reference>
<feature type="domain" description="Peptidase M1 membrane alanine aminopeptidase" evidence="16">
    <location>
        <begin position="111"/>
        <end position="352"/>
    </location>
</feature>
<evidence type="ECO:0000256" key="12">
    <source>
        <dbReference type="ARBA" id="ARBA00023180"/>
    </source>
</evidence>
<feature type="binding site" evidence="14">
    <location>
        <position position="183"/>
    </location>
    <ligand>
        <name>Zn(2+)</name>
        <dbReference type="ChEBI" id="CHEBI:29105"/>
        <note>catalytic</note>
    </ligand>
</feature>
<dbReference type="InterPro" id="IPR042097">
    <property type="entry name" value="Aminopeptidase_N-like_N_sf"/>
</dbReference>
<keyword evidence="8" id="KW-0735">Signal-anchor</keyword>
<dbReference type="AlphaFoldDB" id="A0A091MZV6"/>
<evidence type="ECO:0000259" key="16">
    <source>
        <dbReference type="Pfam" id="PF01433"/>
    </source>
</evidence>
<keyword evidence="11" id="KW-0472">Membrane</keyword>
<dbReference type="Gene3D" id="1.10.390.10">
    <property type="entry name" value="Neutral Protease Domain 2"/>
    <property type="match status" value="1"/>
</dbReference>
<evidence type="ECO:0000256" key="1">
    <source>
        <dbReference type="ARBA" id="ARBA00004606"/>
    </source>
</evidence>
<evidence type="ECO:0000256" key="9">
    <source>
        <dbReference type="ARBA" id="ARBA00022989"/>
    </source>
</evidence>
<gene>
    <name evidence="18" type="ORF">N310_10135</name>
</gene>
<evidence type="ECO:0000313" key="18">
    <source>
        <dbReference type="EMBL" id="KFP82197.1"/>
    </source>
</evidence>
<evidence type="ECO:0000256" key="6">
    <source>
        <dbReference type="ARBA" id="ARBA00022801"/>
    </source>
</evidence>
<dbReference type="PANTHER" id="PTHR11533">
    <property type="entry name" value="PROTEASE M1 ZINC METALLOPROTEASE"/>
    <property type="match status" value="1"/>
</dbReference>
<accession>A0A091MZV6</accession>
<evidence type="ECO:0000256" key="11">
    <source>
        <dbReference type="ARBA" id="ARBA00023136"/>
    </source>
</evidence>
<evidence type="ECO:0000256" key="7">
    <source>
        <dbReference type="ARBA" id="ARBA00022833"/>
    </source>
</evidence>
<dbReference type="GO" id="GO:0005615">
    <property type="term" value="C:extracellular space"/>
    <property type="evidence" value="ECO:0007669"/>
    <property type="project" value="TreeGrafter"/>
</dbReference>
<dbReference type="InterPro" id="IPR050344">
    <property type="entry name" value="Peptidase_M1_aminopeptidases"/>
</dbReference>
<evidence type="ECO:0000256" key="14">
    <source>
        <dbReference type="PIRSR" id="PIRSR634016-3"/>
    </source>
</evidence>
<evidence type="ECO:0000256" key="10">
    <source>
        <dbReference type="ARBA" id="ARBA00023049"/>
    </source>
</evidence>
<dbReference type="GO" id="GO:0070006">
    <property type="term" value="F:metalloaminopeptidase activity"/>
    <property type="evidence" value="ECO:0007669"/>
    <property type="project" value="TreeGrafter"/>
</dbReference>
<dbReference type="InterPro" id="IPR034016">
    <property type="entry name" value="M1_APN-typ"/>
</dbReference>
<dbReference type="InterPro" id="IPR001930">
    <property type="entry name" value="Peptidase_M1"/>
</dbReference>
<keyword evidence="18" id="KW-0031">Aminopeptidase</keyword>
<dbReference type="GO" id="GO:0042277">
    <property type="term" value="F:peptide binding"/>
    <property type="evidence" value="ECO:0007669"/>
    <property type="project" value="TreeGrafter"/>
</dbReference>
<feature type="domain" description="Aminopeptidase N-like N-terminal" evidence="17">
    <location>
        <begin position="2"/>
        <end position="75"/>
    </location>
</feature>
<dbReference type="CDD" id="cd09601">
    <property type="entry name" value="M1_APN-Q_like"/>
    <property type="match status" value="1"/>
</dbReference>
<dbReference type="GO" id="GO:0005737">
    <property type="term" value="C:cytoplasm"/>
    <property type="evidence" value="ECO:0007669"/>
    <property type="project" value="TreeGrafter"/>
</dbReference>
<dbReference type="MEROPS" id="M01.026"/>
<keyword evidence="3" id="KW-0645">Protease</keyword>
<keyword evidence="10" id="KW-0482">Metalloprotease</keyword>
<evidence type="ECO:0000256" key="15">
    <source>
        <dbReference type="PIRSR" id="PIRSR634016-4"/>
    </source>
</evidence>
<dbReference type="FunFam" id="2.60.40.1910:FF:000005">
    <property type="entry name" value="Aminopeptidase"/>
    <property type="match status" value="1"/>
</dbReference>
<protein>
    <submittedName>
        <fullName evidence="18">Aminopeptidase Q</fullName>
    </submittedName>
</protein>
<feature type="site" description="Transition state stabilizer" evidence="15">
    <location>
        <position position="285"/>
    </location>
</feature>
<feature type="active site" description="Proton acceptor" evidence="13">
    <location>
        <position position="184"/>
    </location>
</feature>
<feature type="binding site" evidence="14">
    <location>
        <position position="187"/>
    </location>
    <ligand>
        <name>Zn(2+)</name>
        <dbReference type="ChEBI" id="CHEBI:29105"/>
        <note>catalytic</note>
    </ligand>
</feature>
<keyword evidence="19" id="KW-1185">Reference proteome</keyword>
<keyword evidence="7 14" id="KW-0862">Zinc</keyword>
<comment type="similarity">
    <text evidence="2">Belongs to the peptidase M1 family.</text>
</comment>
<dbReference type="GO" id="GO:0043171">
    <property type="term" value="P:peptide catabolic process"/>
    <property type="evidence" value="ECO:0007669"/>
    <property type="project" value="TreeGrafter"/>
</dbReference>
<proteinExistence type="inferred from homology"/>
<keyword evidence="6" id="KW-0378">Hydrolase</keyword>
<comment type="subcellular location">
    <subcellularLocation>
        <location evidence="1">Membrane</location>
        <topology evidence="1">Single-pass type II membrane protein</topology>
    </subcellularLocation>
</comment>